<dbReference type="Pfam" id="PF01609">
    <property type="entry name" value="DDE_Tnp_1"/>
    <property type="match status" value="1"/>
</dbReference>
<dbReference type="NCBIfam" id="NF033559">
    <property type="entry name" value="transpos_IS1634"/>
    <property type="match status" value="1"/>
</dbReference>
<gene>
    <name evidence="2" type="ordered locus">Dret_0621</name>
</gene>
<evidence type="ECO:0000259" key="1">
    <source>
        <dbReference type="Pfam" id="PF01609"/>
    </source>
</evidence>
<dbReference type="HOGENOM" id="CLU_033161_0_0_7"/>
<dbReference type="GO" id="GO:0006313">
    <property type="term" value="P:DNA transposition"/>
    <property type="evidence" value="ECO:0007669"/>
    <property type="project" value="InterPro"/>
</dbReference>
<dbReference type="STRING" id="485915.Dret_0621"/>
<evidence type="ECO:0000313" key="2">
    <source>
        <dbReference type="EMBL" id="ACV67918.1"/>
    </source>
</evidence>
<sequence length="575" mass="66443">MAHLHKKVKQGKPYYYIREMARVNGKPKVVNQIYLGSVERIMEMAMGQEKADLSRIQVQEFGSLFLANLMEKQIGIVEIIDSVIPPDPRDSGPSLGEFFLYAAFNRMIDPCSKHSLSDWLKDFAVHQIRPVDTSALTSQRYWKRWERVDQESIEDISKALFKKVSELDPIKSDCFLFDTTNYFNYMDSKTSSQLAQRGRNKDGKNWLRQVGLALLVSRGSQLPLFYKEYEGNCHDSKLFNRLLGNIFASLEDLGRGTDSLTVVVDKGMNSEANMQAIDKQAKVDFVTTYSPAFAEDLAQTDLENFAPVDTRKNRELAARGRQDDQMVAWRTTGFFWGATRTVVVTYNPRTAAKQRYRFDQKLGKLQNGLFELRARVRAGNKALKSKEQVKARYKDLCESLYLPKNLYKIEFVTTGKQLKMYFRKDHYQISKHVKRFGKNIIITSHDDWDKEAIVQASLDRYQVENAFRQSKGNEFGNFRPVWHWTDGKIRCHLFACLIAQTYLQLIALHLKKAGLNYSVDQAMKSMRNLSSCLCWSKGKRKPTRIIEEPSEEQAAILKSFGYKIRNGVLERRSHR</sequence>
<feature type="domain" description="Transposase IS4-like" evidence="1">
    <location>
        <begin position="193"/>
        <end position="476"/>
    </location>
</feature>
<dbReference type="eggNOG" id="COG5421">
    <property type="taxonomic scope" value="Bacteria"/>
</dbReference>
<dbReference type="RefSeq" id="WP_015751076.1">
    <property type="nucleotide sequence ID" value="NC_013223.1"/>
</dbReference>
<dbReference type="InterPro" id="IPR047654">
    <property type="entry name" value="IS1634_transpos"/>
</dbReference>
<dbReference type="KEGG" id="drt:Dret_0621"/>
<name>C8WZ02_DESRD</name>
<dbReference type="EMBL" id="CP001734">
    <property type="protein sequence ID" value="ACV67918.1"/>
    <property type="molecule type" value="Genomic_DNA"/>
</dbReference>
<proteinExistence type="predicted"/>
<reference evidence="2 3" key="2">
    <citation type="journal article" date="2010" name="Stand. Genomic Sci.">
        <title>Complete genome sequence of Desulfohalobium retbaense type strain (HR(100)).</title>
        <authorList>
            <person name="Spring S."/>
            <person name="Nolan M."/>
            <person name="Lapidus A."/>
            <person name="Glavina Del Rio T."/>
            <person name="Copeland A."/>
            <person name="Tice H."/>
            <person name="Cheng J.F."/>
            <person name="Lucas S."/>
            <person name="Land M."/>
            <person name="Chen F."/>
            <person name="Bruce D."/>
            <person name="Goodwin L."/>
            <person name="Pitluck S."/>
            <person name="Ivanova N."/>
            <person name="Mavromatis K."/>
            <person name="Mikhailova N."/>
            <person name="Pati A."/>
            <person name="Chen A."/>
            <person name="Palaniappan K."/>
            <person name="Hauser L."/>
            <person name="Chang Y.J."/>
            <person name="Jeffries C.D."/>
            <person name="Munk C."/>
            <person name="Kiss H."/>
            <person name="Chain P."/>
            <person name="Han C."/>
            <person name="Brettin T."/>
            <person name="Detter J.C."/>
            <person name="Schuler E."/>
            <person name="Goker M."/>
            <person name="Rohde M."/>
            <person name="Bristow J."/>
            <person name="Eisen J.A."/>
            <person name="Markowitz V."/>
            <person name="Hugenholtz P."/>
            <person name="Kyrpides N.C."/>
            <person name="Klenk H.P."/>
        </authorList>
    </citation>
    <scope>NUCLEOTIDE SEQUENCE [LARGE SCALE GENOMIC DNA]</scope>
    <source>
        <strain evidence="2 3">DSM 5692</strain>
    </source>
</reference>
<dbReference type="InterPro" id="IPR002559">
    <property type="entry name" value="Transposase_11"/>
</dbReference>
<accession>C8WZ02</accession>
<dbReference type="Proteomes" id="UP000001052">
    <property type="component" value="Chromosome"/>
</dbReference>
<protein>
    <submittedName>
        <fullName evidence="2">Transposase IS4 family protein</fullName>
    </submittedName>
</protein>
<dbReference type="GO" id="GO:0004803">
    <property type="term" value="F:transposase activity"/>
    <property type="evidence" value="ECO:0007669"/>
    <property type="project" value="InterPro"/>
</dbReference>
<dbReference type="GO" id="GO:0003677">
    <property type="term" value="F:DNA binding"/>
    <property type="evidence" value="ECO:0007669"/>
    <property type="project" value="InterPro"/>
</dbReference>
<dbReference type="PANTHER" id="PTHR34614">
    <property type="match status" value="1"/>
</dbReference>
<keyword evidence="3" id="KW-1185">Reference proteome</keyword>
<organism evidence="2 3">
    <name type="scientific">Desulfohalobium retbaense (strain ATCC 49708 / DSM 5692 / JCM 16813 / HR100)</name>
    <dbReference type="NCBI Taxonomy" id="485915"/>
    <lineage>
        <taxon>Bacteria</taxon>
        <taxon>Pseudomonadati</taxon>
        <taxon>Thermodesulfobacteriota</taxon>
        <taxon>Desulfovibrionia</taxon>
        <taxon>Desulfovibrionales</taxon>
        <taxon>Desulfohalobiaceae</taxon>
        <taxon>Desulfohalobium</taxon>
    </lineage>
</organism>
<dbReference type="OrthoDB" id="5468824at2"/>
<evidence type="ECO:0000313" key="3">
    <source>
        <dbReference type="Proteomes" id="UP000001052"/>
    </source>
</evidence>
<dbReference type="PANTHER" id="PTHR34614:SF2">
    <property type="entry name" value="TRANSPOSASE IS4-LIKE DOMAIN-CONTAINING PROTEIN"/>
    <property type="match status" value="1"/>
</dbReference>
<dbReference type="AlphaFoldDB" id="C8WZ02"/>
<reference evidence="3" key="1">
    <citation type="submission" date="2009-09" db="EMBL/GenBank/DDBJ databases">
        <title>The complete chromosome of Desulfohalobium retbaense DSM 5692.</title>
        <authorList>
            <consortium name="US DOE Joint Genome Institute (JGI-PGF)"/>
            <person name="Lucas S."/>
            <person name="Copeland A."/>
            <person name="Lapidus A."/>
            <person name="Glavina del Rio T."/>
            <person name="Dalin E."/>
            <person name="Tice H."/>
            <person name="Bruce D."/>
            <person name="Goodwin L."/>
            <person name="Pitluck S."/>
            <person name="Kyrpides N."/>
            <person name="Mavromatis K."/>
            <person name="Ivanova N."/>
            <person name="Mikhailova N."/>
            <person name="Munk A.C."/>
            <person name="Brettin T."/>
            <person name="Detter J.C."/>
            <person name="Han C."/>
            <person name="Tapia R."/>
            <person name="Larimer F."/>
            <person name="Land M."/>
            <person name="Hauser L."/>
            <person name="Markowitz V."/>
            <person name="Cheng J.-F."/>
            <person name="Hugenholtz P."/>
            <person name="Woyke T."/>
            <person name="Wu D."/>
            <person name="Spring S."/>
            <person name="Klenk H.-P."/>
            <person name="Eisen J.A."/>
        </authorList>
    </citation>
    <scope>NUCLEOTIDE SEQUENCE [LARGE SCALE GENOMIC DNA]</scope>
    <source>
        <strain evidence="3">DSM 5692</strain>
    </source>
</reference>